<keyword evidence="2" id="KW-0732">Signal</keyword>
<dbReference type="KEGG" id="rarg:115755754"/>
<dbReference type="PANTHER" id="PTHR36245">
    <property type="entry name" value="GLYCINE-RICH PROTEIN DOT1-LIKE"/>
    <property type="match status" value="1"/>
</dbReference>
<feature type="region of interest" description="Disordered" evidence="1">
    <location>
        <begin position="39"/>
        <end position="86"/>
    </location>
</feature>
<proteinExistence type="predicted"/>
<evidence type="ECO:0000313" key="3">
    <source>
        <dbReference type="Proteomes" id="UP000827889"/>
    </source>
</evidence>
<protein>
    <submittedName>
        <fullName evidence="4">Uncharacterized protein LOC115755754</fullName>
    </submittedName>
</protein>
<dbReference type="AlphaFoldDB" id="A0A8B8QXW4"/>
<dbReference type="GeneID" id="115755754"/>
<feature type="signal peptide" evidence="2">
    <location>
        <begin position="1"/>
        <end position="17"/>
    </location>
</feature>
<dbReference type="Proteomes" id="UP000827889">
    <property type="component" value="Chromosome 8"/>
</dbReference>
<evidence type="ECO:0000313" key="4">
    <source>
        <dbReference type="RefSeq" id="XP_030551147.1"/>
    </source>
</evidence>
<evidence type="ECO:0000256" key="1">
    <source>
        <dbReference type="SAM" id="MobiDB-lite"/>
    </source>
</evidence>
<sequence>MTGLLLIFLSFLYIVASFSPSETSAADLLQKPGSLERRLNGKGKSGIKHSANFAHGIPHGGYAGGSTHGGGEGGANGDSGSSSPKGGAAVIPIYAGAGANNNHHRSIHHGSGDCVRSHARLHTLIAAILALCCVFI</sequence>
<evidence type="ECO:0000256" key="2">
    <source>
        <dbReference type="SAM" id="SignalP"/>
    </source>
</evidence>
<organism evidence="3 4">
    <name type="scientific">Rhodamnia argentea</name>
    <dbReference type="NCBI Taxonomy" id="178133"/>
    <lineage>
        <taxon>Eukaryota</taxon>
        <taxon>Viridiplantae</taxon>
        <taxon>Streptophyta</taxon>
        <taxon>Embryophyta</taxon>
        <taxon>Tracheophyta</taxon>
        <taxon>Spermatophyta</taxon>
        <taxon>Magnoliopsida</taxon>
        <taxon>eudicotyledons</taxon>
        <taxon>Gunneridae</taxon>
        <taxon>Pentapetalae</taxon>
        <taxon>rosids</taxon>
        <taxon>malvids</taxon>
        <taxon>Myrtales</taxon>
        <taxon>Myrtaceae</taxon>
        <taxon>Myrtoideae</taxon>
        <taxon>Myrteae</taxon>
        <taxon>Australasian group</taxon>
        <taxon>Rhodamnia</taxon>
    </lineage>
</organism>
<accession>A0A8B8QXW4</accession>
<dbReference type="PANTHER" id="PTHR36245:SF7">
    <property type="entry name" value="GLYCINE-RICH PROTEIN"/>
    <property type="match status" value="1"/>
</dbReference>
<feature type="chain" id="PRO_5034647680" evidence="2">
    <location>
        <begin position="18"/>
        <end position="136"/>
    </location>
</feature>
<feature type="compositionally biased region" description="Gly residues" evidence="1">
    <location>
        <begin position="58"/>
        <end position="77"/>
    </location>
</feature>
<dbReference type="RefSeq" id="XP_030551147.1">
    <property type="nucleotide sequence ID" value="XM_030695287.2"/>
</dbReference>
<name>A0A8B8QXW4_9MYRT</name>
<keyword evidence="3" id="KW-1185">Reference proteome</keyword>
<gene>
    <name evidence="4" type="primary">LOC115755754</name>
</gene>
<reference evidence="4" key="1">
    <citation type="submission" date="2025-08" db="UniProtKB">
        <authorList>
            <consortium name="RefSeq"/>
        </authorList>
    </citation>
    <scope>IDENTIFICATION</scope>
    <source>
        <tissue evidence="4">Leaf</tissue>
    </source>
</reference>